<dbReference type="InterPro" id="IPR000659">
    <property type="entry name" value="Pyridox_Oxase"/>
</dbReference>
<feature type="binding site" evidence="7 8">
    <location>
        <position position="125"/>
    </location>
    <ligand>
        <name>substrate</name>
    </ligand>
</feature>
<dbReference type="UniPathway" id="UPA01068">
    <property type="reaction ID" value="UER00304"/>
</dbReference>
<dbReference type="STRING" id="76728.AQ490_17675"/>
<dbReference type="AlphaFoldDB" id="A0A0T6LVB3"/>
<comment type="pathway">
    <text evidence="7">Cofactor metabolism; pyridoxal 5'-phosphate salvage; pyridoxal 5'-phosphate from pyridoxamine 5'-phosphate: step 1/1.</text>
</comment>
<feature type="domain" description="Pyridoxine 5'-phosphate oxidase dimerisation C-terminal" evidence="11">
    <location>
        <begin position="167"/>
        <end position="210"/>
    </location>
</feature>
<dbReference type="InterPro" id="IPR019740">
    <property type="entry name" value="Pyridox_Oxase_CS"/>
</dbReference>
<dbReference type="GO" id="GO:0004733">
    <property type="term" value="F:pyridoxamine phosphate oxidase activity"/>
    <property type="evidence" value="ECO:0007669"/>
    <property type="project" value="UniProtKB-UniRule"/>
</dbReference>
<dbReference type="RefSeq" id="WP_040911633.1">
    <property type="nucleotide sequence ID" value="NZ_LLZU01000007.1"/>
</dbReference>
<dbReference type="GO" id="GO:0010181">
    <property type="term" value="F:FMN binding"/>
    <property type="evidence" value="ECO:0007669"/>
    <property type="project" value="UniProtKB-UniRule"/>
</dbReference>
<evidence type="ECO:0000256" key="4">
    <source>
        <dbReference type="ARBA" id="ARBA00022643"/>
    </source>
</evidence>
<comment type="pathway">
    <text evidence="7">Cofactor metabolism; pyridoxal 5'-phosphate salvage; pyridoxal 5'-phosphate from pyridoxine 5'-phosphate: step 1/1.</text>
</comment>
<comment type="catalytic activity">
    <reaction evidence="7">
        <text>pyridoxine 5'-phosphate + O2 = pyridoxal 5'-phosphate + H2O2</text>
        <dbReference type="Rhea" id="RHEA:15149"/>
        <dbReference type="ChEBI" id="CHEBI:15379"/>
        <dbReference type="ChEBI" id="CHEBI:16240"/>
        <dbReference type="ChEBI" id="CHEBI:58589"/>
        <dbReference type="ChEBI" id="CHEBI:597326"/>
        <dbReference type="EC" id="1.4.3.5"/>
    </reaction>
</comment>
<dbReference type="EMBL" id="LLZU01000007">
    <property type="protein sequence ID" value="KRV50087.1"/>
    <property type="molecule type" value="Genomic_DNA"/>
</dbReference>
<dbReference type="HAMAP" id="MF_01629">
    <property type="entry name" value="PdxH"/>
    <property type="match status" value="1"/>
</dbReference>
<keyword evidence="5 7" id="KW-0560">Oxidoreductase</keyword>
<reference evidence="12 13" key="1">
    <citation type="submission" date="2015-10" db="EMBL/GenBank/DDBJ databases">
        <title>Draft genome sequence of pyrrolomycin-producing Streptomyces vitaminophilus.</title>
        <authorList>
            <person name="Graham D.E."/>
            <person name="Mahan K.M."/>
            <person name="Klingeman D.M."/>
            <person name="Hettich R.L."/>
            <person name="Parry R.J."/>
        </authorList>
    </citation>
    <scope>NUCLEOTIDE SEQUENCE [LARGE SCALE GENOMIC DNA]</scope>
    <source>
        <strain evidence="12 13">ATCC 31673</strain>
    </source>
</reference>
<name>A0A0T6LVB3_WENVI</name>
<comment type="similarity">
    <text evidence="1 7">Belongs to the pyridoxamine 5'-phosphate oxidase family.</text>
</comment>
<evidence type="ECO:0000259" key="10">
    <source>
        <dbReference type="Pfam" id="PF01243"/>
    </source>
</evidence>
<evidence type="ECO:0000313" key="13">
    <source>
        <dbReference type="Proteomes" id="UP000050867"/>
    </source>
</evidence>
<keyword evidence="6 7" id="KW-0664">Pyridoxine biosynthesis</keyword>
<comment type="function">
    <text evidence="7">Catalyzes the oxidation of either pyridoxine 5'-phosphate (PNP) or pyridoxamine 5'-phosphate (PMP) into pyridoxal 5'-phosphate (PLP).</text>
</comment>
<feature type="binding site" evidence="7 8">
    <location>
        <begin position="186"/>
        <end position="188"/>
    </location>
    <ligand>
        <name>substrate</name>
    </ligand>
</feature>
<dbReference type="NCBIfam" id="TIGR00558">
    <property type="entry name" value="pdxH"/>
    <property type="match status" value="1"/>
</dbReference>
<dbReference type="Gene3D" id="2.30.110.10">
    <property type="entry name" value="Electron Transport, Fmn-binding Protein, Chain A"/>
    <property type="match status" value="1"/>
</dbReference>
<feature type="binding site" evidence="7 9">
    <location>
        <position position="77"/>
    </location>
    <ligand>
        <name>FMN</name>
        <dbReference type="ChEBI" id="CHEBI:58210"/>
    </ligand>
</feature>
<feature type="domain" description="Pyridoxamine 5'-phosphate oxidase N-terminal" evidence="10">
    <location>
        <begin position="30"/>
        <end position="150"/>
    </location>
</feature>
<dbReference type="Pfam" id="PF01243">
    <property type="entry name" value="PNPOx_N"/>
    <property type="match status" value="1"/>
</dbReference>
<dbReference type="PIRSF" id="PIRSF000190">
    <property type="entry name" value="Pyd_amn-ph_oxd"/>
    <property type="match status" value="1"/>
</dbReference>
<dbReference type="InterPro" id="IPR019576">
    <property type="entry name" value="Pyridoxamine_oxidase_dimer_C"/>
</dbReference>
<evidence type="ECO:0000313" key="12">
    <source>
        <dbReference type="EMBL" id="KRV50087.1"/>
    </source>
</evidence>
<dbReference type="PANTHER" id="PTHR10851">
    <property type="entry name" value="PYRIDOXINE-5-PHOSPHATE OXIDASE"/>
    <property type="match status" value="1"/>
</dbReference>
<feature type="binding site" evidence="7 9">
    <location>
        <begin position="134"/>
        <end position="135"/>
    </location>
    <ligand>
        <name>FMN</name>
        <dbReference type="ChEBI" id="CHEBI:58210"/>
    </ligand>
</feature>
<organism evidence="12 13">
    <name type="scientific">Wenjunlia vitaminophila</name>
    <name type="common">Streptomyces vitaminophilus</name>
    <dbReference type="NCBI Taxonomy" id="76728"/>
    <lineage>
        <taxon>Bacteria</taxon>
        <taxon>Bacillati</taxon>
        <taxon>Actinomycetota</taxon>
        <taxon>Actinomycetes</taxon>
        <taxon>Kitasatosporales</taxon>
        <taxon>Streptomycetaceae</taxon>
        <taxon>Wenjunlia</taxon>
    </lineage>
</organism>
<dbReference type="PROSITE" id="PS01064">
    <property type="entry name" value="PYRIDOX_OXIDASE"/>
    <property type="match status" value="1"/>
</dbReference>
<evidence type="ECO:0000256" key="5">
    <source>
        <dbReference type="ARBA" id="ARBA00023002"/>
    </source>
</evidence>
<feature type="binding site" evidence="7 9">
    <location>
        <begin position="55"/>
        <end position="60"/>
    </location>
    <ligand>
        <name>FMN</name>
        <dbReference type="ChEBI" id="CHEBI:58210"/>
    </ligand>
</feature>
<dbReference type="InterPro" id="IPR011576">
    <property type="entry name" value="Pyridox_Oxase_N"/>
</dbReference>
<evidence type="ECO:0000256" key="6">
    <source>
        <dbReference type="ARBA" id="ARBA00023096"/>
    </source>
</evidence>
<evidence type="ECO:0000256" key="1">
    <source>
        <dbReference type="ARBA" id="ARBA00007301"/>
    </source>
</evidence>
<feature type="binding site" evidence="7 8">
    <location>
        <position position="117"/>
    </location>
    <ligand>
        <name>substrate</name>
    </ligand>
</feature>
<evidence type="ECO:0000256" key="2">
    <source>
        <dbReference type="ARBA" id="ARBA00011738"/>
    </source>
</evidence>
<dbReference type="Pfam" id="PF10590">
    <property type="entry name" value="PNP_phzG_C"/>
    <property type="match status" value="1"/>
</dbReference>
<accession>A0A0T6LVB3</accession>
<comment type="caution">
    <text evidence="12">The sequence shown here is derived from an EMBL/GenBank/DDBJ whole genome shotgun (WGS) entry which is preliminary data.</text>
</comment>
<dbReference type="GO" id="GO:0008615">
    <property type="term" value="P:pyridoxine biosynthetic process"/>
    <property type="evidence" value="ECO:0007669"/>
    <property type="project" value="UniProtKB-UniRule"/>
</dbReference>
<evidence type="ECO:0000256" key="7">
    <source>
        <dbReference type="HAMAP-Rule" id="MF_01629"/>
    </source>
</evidence>
<feature type="binding site" evidence="7 9">
    <location>
        <position position="190"/>
    </location>
    <ligand>
        <name>FMN</name>
        <dbReference type="ChEBI" id="CHEBI:58210"/>
    </ligand>
</feature>
<feature type="binding site" evidence="7 8">
    <location>
        <position position="60"/>
    </location>
    <ligand>
        <name>substrate</name>
    </ligand>
</feature>
<feature type="binding site" evidence="7 9">
    <location>
        <begin position="70"/>
        <end position="71"/>
    </location>
    <ligand>
        <name>FMN</name>
        <dbReference type="ChEBI" id="CHEBI:58210"/>
    </ligand>
</feature>
<dbReference type="Proteomes" id="UP000050867">
    <property type="component" value="Unassembled WGS sequence"/>
</dbReference>
<protein>
    <recommendedName>
        <fullName evidence="7">Pyridoxine/pyridoxamine 5'-phosphate oxidase</fullName>
        <ecNumber evidence="7">1.4.3.5</ecNumber>
    </recommendedName>
    <alternativeName>
        <fullName evidence="7">PNP/PMP oxidase</fullName>
        <shortName evidence="7">PNPOx</shortName>
    </alternativeName>
    <alternativeName>
        <fullName evidence="7">Pyridoxal 5'-phosphate synthase</fullName>
    </alternativeName>
</protein>
<evidence type="ECO:0000256" key="8">
    <source>
        <dbReference type="PIRSR" id="PIRSR000190-1"/>
    </source>
</evidence>
<evidence type="ECO:0000259" key="11">
    <source>
        <dbReference type="Pfam" id="PF10590"/>
    </source>
</evidence>
<feature type="binding site" evidence="7 9">
    <location>
        <position position="180"/>
    </location>
    <ligand>
        <name>FMN</name>
        <dbReference type="ChEBI" id="CHEBI:58210"/>
    </ligand>
</feature>
<comment type="catalytic activity">
    <reaction evidence="7">
        <text>pyridoxamine 5'-phosphate + O2 + H2O = pyridoxal 5'-phosphate + H2O2 + NH4(+)</text>
        <dbReference type="Rhea" id="RHEA:15817"/>
        <dbReference type="ChEBI" id="CHEBI:15377"/>
        <dbReference type="ChEBI" id="CHEBI:15379"/>
        <dbReference type="ChEBI" id="CHEBI:16240"/>
        <dbReference type="ChEBI" id="CHEBI:28938"/>
        <dbReference type="ChEBI" id="CHEBI:58451"/>
        <dbReference type="ChEBI" id="CHEBI:597326"/>
        <dbReference type="EC" id="1.4.3.5"/>
    </reaction>
</comment>
<keyword evidence="3 7" id="KW-0285">Flavoprotein</keyword>
<dbReference type="eggNOG" id="COG0259">
    <property type="taxonomic scope" value="Bacteria"/>
</dbReference>
<dbReference type="OrthoDB" id="9780392at2"/>
<dbReference type="EC" id="1.4.3.5" evidence="7"/>
<dbReference type="NCBIfam" id="NF004231">
    <property type="entry name" value="PRK05679.1"/>
    <property type="match status" value="1"/>
</dbReference>
<dbReference type="FunFam" id="2.30.110.10:FF:000020">
    <property type="entry name" value="PNPO isoform 11"/>
    <property type="match status" value="1"/>
</dbReference>
<comment type="cofactor">
    <cofactor evidence="7 9">
        <name>FMN</name>
        <dbReference type="ChEBI" id="CHEBI:58210"/>
    </cofactor>
    <text evidence="7 9">Binds 1 FMN per subunit.</text>
</comment>
<dbReference type="SUPFAM" id="SSF50475">
    <property type="entry name" value="FMN-binding split barrel"/>
    <property type="match status" value="1"/>
</dbReference>
<keyword evidence="13" id="KW-1185">Reference proteome</keyword>
<feature type="binding site" evidence="8">
    <location>
        <begin position="2"/>
        <end position="5"/>
    </location>
    <ligand>
        <name>substrate</name>
    </ligand>
</feature>
<evidence type="ECO:0000256" key="3">
    <source>
        <dbReference type="ARBA" id="ARBA00022630"/>
    </source>
</evidence>
<sequence length="210" mass="24243">MRRQYRAQGLSEADLADDPVQQFERWFVQAASSGLDEPNAMVLSTADGHGRPSSRTVLLKGYDERGFVFFTNYGSRKGDEITQNPRVSLLFPWHPIARQVLICGEAVRTTVEETERYFRSRPRGSQLGAWTSRQSQVVASREELEQRYADLERRHPVGTPVPVPPFWGGFLVVPHTVEFWQGRENRLHDRLRFRRADDHARGWLVERLAP</sequence>
<keyword evidence="4 7" id="KW-0288">FMN</keyword>
<feature type="binding site" evidence="7 9">
    <location>
        <position position="76"/>
    </location>
    <ligand>
        <name>FMN</name>
        <dbReference type="ChEBI" id="CHEBI:58210"/>
    </ligand>
</feature>
<proteinExistence type="inferred from homology"/>
<gene>
    <name evidence="7" type="primary">pdxH</name>
    <name evidence="12" type="ORF">AQ490_17675</name>
</gene>
<feature type="binding site" evidence="7 8">
    <location>
        <position position="121"/>
    </location>
    <ligand>
        <name>substrate</name>
    </ligand>
</feature>
<dbReference type="PANTHER" id="PTHR10851:SF0">
    <property type="entry name" value="PYRIDOXINE-5'-PHOSPHATE OXIDASE"/>
    <property type="match status" value="1"/>
</dbReference>
<evidence type="ECO:0000256" key="9">
    <source>
        <dbReference type="PIRSR" id="PIRSR000190-2"/>
    </source>
</evidence>
<comment type="subunit">
    <text evidence="2 7">Homodimer.</text>
</comment>
<feature type="binding site" evidence="7 9">
    <location>
        <position position="99"/>
    </location>
    <ligand>
        <name>FMN</name>
        <dbReference type="ChEBI" id="CHEBI:58210"/>
    </ligand>
</feature>
<dbReference type="InterPro" id="IPR012349">
    <property type="entry name" value="Split_barrel_FMN-bd"/>
</dbReference>